<keyword evidence="1" id="KW-0677">Repeat</keyword>
<feature type="domain" description="Nephrocystin 3-like N-terminal" evidence="3">
    <location>
        <begin position="329"/>
        <end position="450"/>
    </location>
</feature>
<dbReference type="InterPro" id="IPR052752">
    <property type="entry name" value="NACHT-WD_repeat"/>
</dbReference>
<evidence type="ECO:0000313" key="5">
    <source>
        <dbReference type="Proteomes" id="UP000279833"/>
    </source>
</evidence>
<feature type="compositionally biased region" description="Low complexity" evidence="2">
    <location>
        <begin position="991"/>
        <end position="1010"/>
    </location>
</feature>
<dbReference type="InterPro" id="IPR027417">
    <property type="entry name" value="P-loop_NTPase"/>
</dbReference>
<keyword evidence="5" id="KW-1185">Reference proteome</keyword>
<evidence type="ECO:0000313" key="4">
    <source>
        <dbReference type="EMBL" id="VDO61085.1"/>
    </source>
</evidence>
<dbReference type="Proteomes" id="UP000279833">
    <property type="component" value="Unassembled WGS sequence"/>
</dbReference>
<evidence type="ECO:0000256" key="1">
    <source>
        <dbReference type="ARBA" id="ARBA00022737"/>
    </source>
</evidence>
<dbReference type="SUPFAM" id="SSF52540">
    <property type="entry name" value="P-loop containing nucleoside triphosphate hydrolases"/>
    <property type="match status" value="1"/>
</dbReference>
<proteinExistence type="predicted"/>
<dbReference type="PANTHER" id="PTHR19871:SF40">
    <property type="entry name" value="TETRATRICOPEPTIDE REPEAT PROTEIN 41-RELATED"/>
    <property type="match status" value="1"/>
</dbReference>
<evidence type="ECO:0000313" key="6">
    <source>
        <dbReference type="WBParaSite" id="SCUD_0000035901-mRNA-1"/>
    </source>
</evidence>
<dbReference type="Gene3D" id="3.40.50.300">
    <property type="entry name" value="P-loop containing nucleotide triphosphate hydrolases"/>
    <property type="match status" value="1"/>
</dbReference>
<sequence>QILPGITCFDDQNIRQAELKSWLNDSHRIRCLLMRFSDQSQITNSSATSYRLSNMEISTPNTETIQSNTDSIPNSNRQTDITDRSCHVKEKYNFQSEVERQIEMVLQNNELNSDCFVHIRHHQDNKIPFKKSINNNNDNSITNWRSRSLSLASWSTTRTNLNTINSGSSNSIRNEFLSNAFDESLARAKLLVNWARLKVPADNQSYYELEKSPLITLNDQIHCSQSYLDPIHYQEHTIYLNDMCRNIRNKFSQSLIEEMNRRYSMEIDNRKMNKWNNLYHWCLEYEMSAHLETIEKLSSMCIAREETLMELYELIIKHTTNCQMNNETDKNYFSFIQITGESGSGKSVLLASLIKMLLTKSINVNSSLINPRVIYRMIGSSTMSLNLLNLLSYLCLELSTRMNHSSISDTYDGLRTALHTAIIEATYEQSSQQPLIIILDGIENLEECKQRKENFPISWIPFHWIKYKPTLNCPVIFIISMINNPIEIAYFHKMFQNKINPFIFTDKNHTTHNDLSNQNNYHQICLNELDFNDMDKCIKVWLSEIEFMKYYELFISIIQMTNRLYQPLQLKIIIQLYKYKKDILKTILNDLKQFTNYDLFSSLLKYTKEFYGIKRVQFIIGNIILSRWGLTNEDLLNLYWIKLPLNDNYHHLNKQKRYSLQDMNYELCINDKIDRVYITYNWLHRFFHEFLYPLGIIYMTRSPPYGCYQLYNINQQLFQYWIEYYHLDNKIQLEYRTLQWNIFYNQQKSSSSSSSLSSSSPSSSSSLSSLLIQRNSNETLNMNLNIHWRWLYEVPYHLSKLNKIQKFKNFCIFNPIWLNFKIQLNLFTDNHSLLIQNCLDEFLYCLSFVEYSIDPSKKLNETSLTMNDSFIQQFLKSFNYYPDIHLLISIFIQWKYELKHNPYLLNNILIHQLKNFNENEYTTLLKEDNELDKSSIIEKSIKFLLDNLEQYNIKYNIKIPHLINFNIPLYLCTNEQIINQLTCNTTSITSSSSSSSSSSSPSPSTSSPSIGLTCSRKTIQINTIAYSNTKQYLALITYDLIDSITLLEIWNINDNYKFIDYIINYNTIQTINELIWIGNNDNGILGIEIPSQKIYIWPLYLNDLNIKSITNHNLNQYYYLLIDEESNALDTIKENCTIHIIDNDQKNISYIIKLQQGIYKLSIWLWKNQSLKHLIGPINLINQPQSTIHDSMDNNNKLEQKVLRSMSLPNAIKSNTELLITGYLLNHNDNKQLHIVCGVRGDSQATLFQLHLNEHNNEQFDLNQSIQQISLKCPNHYGTRILGIYSRSSKPIIIANRSLSLLLSNDYIIGCIDLFEQETGNWIKRIESTSLNTFITMEPYIRHFNLLTYTSLPKLYMYYELINDQLITMVQNYSKRQNYQNFLQSYNTTNNDENISSIEVVIWDINKSITHIINYKQLLPYFIHNHYTFIAPYSISIRNSNEISLVKPIIEEIGYCLYNCNLLNEFTTFNYNKQLSMITKKKNDPLKMISSIYMIQDHDHDYMSFLSYNSLKNDLFIGIMYLATNDSINDWLIEYLHVKPFNKDSWNNKDQFIFDGHILITLEKLEYSVIVEECKMGIYEIEYYSMNKFHLNHIRHLTDVFIIPNDLSEYQIIHSNDPDSTSYLLGLNETRSHFVAYSLLNGQVIWRLKPDFSIYPEYNNHLILNTKHESTSLQLSSNTHLTNHNTIEKFLISGNQSIIIVSYGSECVCVFLMNKLQHVGYLNEMYAMKNDHPSESIQRQQQQQSRRLDGPNLSLSTISYDGYWLVHSEYSYEEQCTCLTVWSLIHFHESKSIPYEYTIPWNRKRLINQSDLIQLNISGYNCIIVGARLHYGILCWCPCKQIEPIYLQGSKQLNYSLDNPPILYISMNGNKIISASGYIKHTQITIWQMDLNHLTICLIGHICCLDNILELQLTRQQHLLCISVMNSNKPLLIDPYWNQET</sequence>
<gene>
    <name evidence="4" type="ORF">SCUD_LOCUS360</name>
</gene>
<reference evidence="4 5" key="2">
    <citation type="submission" date="2018-11" db="EMBL/GenBank/DDBJ databases">
        <authorList>
            <consortium name="Pathogen Informatics"/>
        </authorList>
    </citation>
    <scope>NUCLEOTIDE SEQUENCE [LARGE SCALE GENOMIC DNA]</scope>
    <source>
        <strain evidence="4">Dakar</strain>
        <strain evidence="5">Dakar, Senegal</strain>
    </source>
</reference>
<protein>
    <submittedName>
        <fullName evidence="6">NACHT domain-containing protein</fullName>
    </submittedName>
</protein>
<name>A0A183JCF2_9TREM</name>
<evidence type="ECO:0000256" key="2">
    <source>
        <dbReference type="SAM" id="MobiDB-lite"/>
    </source>
</evidence>
<dbReference type="PANTHER" id="PTHR19871">
    <property type="entry name" value="BETA TRANSDUCIN-RELATED PROTEIN"/>
    <property type="match status" value="1"/>
</dbReference>
<dbReference type="Pfam" id="PF24883">
    <property type="entry name" value="NPHP3_N"/>
    <property type="match status" value="1"/>
</dbReference>
<feature type="region of interest" description="Disordered" evidence="2">
    <location>
        <begin position="991"/>
        <end position="1011"/>
    </location>
</feature>
<dbReference type="WBParaSite" id="SCUD_0000035901-mRNA-1">
    <property type="protein sequence ID" value="SCUD_0000035901-mRNA-1"/>
    <property type="gene ID" value="SCUD_0000035901"/>
</dbReference>
<dbReference type="EMBL" id="UZAK01000226">
    <property type="protein sequence ID" value="VDO61085.1"/>
    <property type="molecule type" value="Genomic_DNA"/>
</dbReference>
<dbReference type="STRING" id="6186.A0A183JCF2"/>
<accession>A0A183JCF2</accession>
<evidence type="ECO:0000259" key="3">
    <source>
        <dbReference type="Pfam" id="PF24883"/>
    </source>
</evidence>
<organism evidence="6">
    <name type="scientific">Schistosoma curassoni</name>
    <dbReference type="NCBI Taxonomy" id="6186"/>
    <lineage>
        <taxon>Eukaryota</taxon>
        <taxon>Metazoa</taxon>
        <taxon>Spiralia</taxon>
        <taxon>Lophotrochozoa</taxon>
        <taxon>Platyhelminthes</taxon>
        <taxon>Trematoda</taxon>
        <taxon>Digenea</taxon>
        <taxon>Strigeidida</taxon>
        <taxon>Schistosomatoidea</taxon>
        <taxon>Schistosomatidae</taxon>
        <taxon>Schistosoma</taxon>
    </lineage>
</organism>
<dbReference type="InterPro" id="IPR056884">
    <property type="entry name" value="NPHP3-like_N"/>
</dbReference>
<reference evidence="6" key="1">
    <citation type="submission" date="2016-06" db="UniProtKB">
        <authorList>
            <consortium name="WormBaseParasite"/>
        </authorList>
    </citation>
    <scope>IDENTIFICATION</scope>
</reference>